<evidence type="ECO:0000313" key="3">
    <source>
        <dbReference type="EMBL" id="TWT81366.1"/>
    </source>
</evidence>
<feature type="compositionally biased region" description="Gly residues" evidence="1">
    <location>
        <begin position="158"/>
        <end position="201"/>
    </location>
</feature>
<evidence type="ECO:0000256" key="1">
    <source>
        <dbReference type="SAM" id="MobiDB-lite"/>
    </source>
</evidence>
<proteinExistence type="predicted"/>
<organism evidence="3 4">
    <name type="scientific">Novipirellula herctigrandis</name>
    <dbReference type="NCBI Taxonomy" id="2527986"/>
    <lineage>
        <taxon>Bacteria</taxon>
        <taxon>Pseudomonadati</taxon>
        <taxon>Planctomycetota</taxon>
        <taxon>Planctomycetia</taxon>
        <taxon>Pirellulales</taxon>
        <taxon>Pirellulaceae</taxon>
        <taxon>Novipirellula</taxon>
    </lineage>
</organism>
<feature type="compositionally biased region" description="Polar residues" evidence="1">
    <location>
        <begin position="114"/>
        <end position="129"/>
    </location>
</feature>
<name>A0A5C5Z2W3_9BACT</name>
<feature type="chain" id="PRO_5022971732" evidence="2">
    <location>
        <begin position="26"/>
        <end position="460"/>
    </location>
</feature>
<dbReference type="Proteomes" id="UP000315010">
    <property type="component" value="Unassembled WGS sequence"/>
</dbReference>
<feature type="compositionally biased region" description="Low complexity" evidence="1">
    <location>
        <begin position="39"/>
        <end position="113"/>
    </location>
</feature>
<reference evidence="3 4" key="1">
    <citation type="submission" date="2019-02" db="EMBL/GenBank/DDBJ databases">
        <title>Deep-cultivation of Planctomycetes and their phenomic and genomic characterization uncovers novel biology.</title>
        <authorList>
            <person name="Wiegand S."/>
            <person name="Jogler M."/>
            <person name="Boedeker C."/>
            <person name="Pinto D."/>
            <person name="Vollmers J."/>
            <person name="Rivas-Marin E."/>
            <person name="Kohn T."/>
            <person name="Peeters S.H."/>
            <person name="Heuer A."/>
            <person name="Rast P."/>
            <person name="Oberbeckmann S."/>
            <person name="Bunk B."/>
            <person name="Jeske O."/>
            <person name="Meyerdierks A."/>
            <person name="Storesund J.E."/>
            <person name="Kallscheuer N."/>
            <person name="Luecker S."/>
            <person name="Lage O.M."/>
            <person name="Pohl T."/>
            <person name="Merkel B.J."/>
            <person name="Hornburger P."/>
            <person name="Mueller R.-W."/>
            <person name="Bruemmer F."/>
            <person name="Labrenz M."/>
            <person name="Spormann A.M."/>
            <person name="Op Den Camp H."/>
            <person name="Overmann J."/>
            <person name="Amann R."/>
            <person name="Jetten M.S.M."/>
            <person name="Mascher T."/>
            <person name="Medema M.H."/>
            <person name="Devos D.P."/>
            <person name="Kaster A.-K."/>
            <person name="Ovreas L."/>
            <person name="Rohde M."/>
            <person name="Galperin M.Y."/>
            <person name="Jogler C."/>
        </authorList>
    </citation>
    <scope>NUCLEOTIDE SEQUENCE [LARGE SCALE GENOMIC DNA]</scope>
    <source>
        <strain evidence="3 4">CA13</strain>
    </source>
</reference>
<accession>A0A5C5Z2W3</accession>
<feature type="signal peptide" evidence="2">
    <location>
        <begin position="1"/>
        <end position="25"/>
    </location>
</feature>
<dbReference type="AlphaFoldDB" id="A0A5C5Z2W3"/>
<protein>
    <submittedName>
        <fullName evidence="3">Uncharacterized protein</fullName>
    </submittedName>
</protein>
<gene>
    <name evidence="3" type="ORF">CA13_28180</name>
</gene>
<evidence type="ECO:0000313" key="4">
    <source>
        <dbReference type="Proteomes" id="UP000315010"/>
    </source>
</evidence>
<keyword evidence="2" id="KW-0732">Signal</keyword>
<dbReference type="OrthoDB" id="282085at2"/>
<evidence type="ECO:0000256" key="2">
    <source>
        <dbReference type="SAM" id="SignalP"/>
    </source>
</evidence>
<keyword evidence="4" id="KW-1185">Reference proteome</keyword>
<sequence precursor="true">MSRTLRMTLAIALSVCLLPSAELLARGMGGGRGGGARGGASMSRGGASTSRSSYSGGASRSAYSGSASRSAYSGGASSSAYSGSASRSGYSGGASRTATASRSGYSSSTGRSAQGQKGSKSYTTQSGHTVTVGGARGGVNGPSGNAAGRAGGVKVESAGGGTVTRGGASGAARGPGGTVGGQVRGGKATGPGGGTIGGGQARVGGKSLASDAGFARYKGGVSVRGAGGATAHRTRSVTAVGRQGQGVAVRRSVGVRYGHRGGWYTTGWYNRYPSAWRAARWTAATVWAAASWNAVTSWWGPTYVAQPIYYDYGNTIVYEGDTVYNGSEPIGTAEEYYQEASVIASAGEEEVAEDEEWKSLGVWAMVKDDDTESDNILQLAVNQNGVVRGNHYNALVDTTTPVQGLVDKKTQRVAWTIGDNDKVVSETGLANLTDSEETQMLIHYGKDRTEQWTLVKLEQE</sequence>
<comment type="caution">
    <text evidence="3">The sequence shown here is derived from an EMBL/GenBank/DDBJ whole genome shotgun (WGS) entry which is preliminary data.</text>
</comment>
<dbReference type="EMBL" id="SJPJ01000001">
    <property type="protein sequence ID" value="TWT81366.1"/>
    <property type="molecule type" value="Genomic_DNA"/>
</dbReference>
<dbReference type="RefSeq" id="WP_146397265.1">
    <property type="nucleotide sequence ID" value="NZ_SJPJ01000001.1"/>
</dbReference>
<feature type="region of interest" description="Disordered" evidence="1">
    <location>
        <begin position="31"/>
        <end position="201"/>
    </location>
</feature>